<feature type="domain" description="FAD-binding" evidence="6">
    <location>
        <begin position="142"/>
        <end position="329"/>
    </location>
</feature>
<keyword evidence="5" id="KW-0503">Monooxygenase</keyword>
<evidence type="ECO:0000256" key="3">
    <source>
        <dbReference type="ARBA" id="ARBA00022827"/>
    </source>
</evidence>
<sequence length="379" mass="40472">MTQSASALSQRPVTVIGAGLGGLTAAIALARRGADVTVIERAPALTEVGAGIQLSPNAVRVLDALGLGEALREVSAPNPTVTLRDARGGEVLRMDMARLRPGAAFRTIHRARAIELLAAAAHAAGVTIRLGEPVETLPDVPLLIGADGLHSRVRTALNGPETPFFTGQAAWRALIPLEPDPVPGAQVFMGPGRHLVSYPLAHGLRNIVAVEERRAWTAEGWAQADDPDNLRRAFAGFGGPVPDWLAQVTACSVWGLHRHQVAARWHDERRAILGDAAHPTLPFLAQGACMAIEDAWTLAACLAAEADQPRALARYQALRRPRCTRIVDAATANARNYHLAGPRRLIGHAALRAANRLAPRQVFERFAWVYDHDPVAAAP</sequence>
<dbReference type="Pfam" id="PF01494">
    <property type="entry name" value="FAD_binding_3"/>
    <property type="match status" value="2"/>
</dbReference>
<evidence type="ECO:0000313" key="7">
    <source>
        <dbReference type="EMBL" id="SDW89989.1"/>
    </source>
</evidence>
<organism evidence="7 8">
    <name type="scientific">Paracoccus sanguinis</name>
    <dbReference type="NCBI Taxonomy" id="1545044"/>
    <lineage>
        <taxon>Bacteria</taxon>
        <taxon>Pseudomonadati</taxon>
        <taxon>Pseudomonadota</taxon>
        <taxon>Alphaproteobacteria</taxon>
        <taxon>Rhodobacterales</taxon>
        <taxon>Paracoccaceae</taxon>
        <taxon>Paracoccus</taxon>
    </lineage>
</organism>
<dbReference type="PRINTS" id="PR00420">
    <property type="entry name" value="RNGMNOXGNASE"/>
</dbReference>
<dbReference type="OrthoDB" id="4230779at2"/>
<dbReference type="InterPro" id="IPR050493">
    <property type="entry name" value="FAD-dep_Monooxygenase_BioMet"/>
</dbReference>
<name>A0A1H2XCI4_9RHOB</name>
<proteinExistence type="predicted"/>
<feature type="domain" description="FAD-binding" evidence="6">
    <location>
        <begin position="12"/>
        <end position="136"/>
    </location>
</feature>
<dbReference type="GO" id="GO:0004497">
    <property type="term" value="F:monooxygenase activity"/>
    <property type="evidence" value="ECO:0007669"/>
    <property type="project" value="UniProtKB-KW"/>
</dbReference>
<dbReference type="Gene3D" id="3.50.50.60">
    <property type="entry name" value="FAD/NAD(P)-binding domain"/>
    <property type="match status" value="1"/>
</dbReference>
<dbReference type="STRING" id="1545044.SAMN05444276_102443"/>
<keyword evidence="2" id="KW-0285">Flavoprotein</keyword>
<dbReference type="Proteomes" id="UP000182944">
    <property type="component" value="Unassembled WGS sequence"/>
</dbReference>
<accession>A0A1H2XCI4</accession>
<dbReference type="AlphaFoldDB" id="A0A1H2XCI4"/>
<dbReference type="InterPro" id="IPR036188">
    <property type="entry name" value="FAD/NAD-bd_sf"/>
</dbReference>
<dbReference type="RefSeq" id="WP_052176274.1">
    <property type="nucleotide sequence ID" value="NZ_FNNA01000002.1"/>
</dbReference>
<evidence type="ECO:0000256" key="5">
    <source>
        <dbReference type="ARBA" id="ARBA00023033"/>
    </source>
</evidence>
<reference evidence="8" key="1">
    <citation type="submission" date="2016-10" db="EMBL/GenBank/DDBJ databases">
        <authorList>
            <person name="Varghese N."/>
            <person name="Submissions S."/>
        </authorList>
    </citation>
    <scope>NUCLEOTIDE SEQUENCE [LARGE SCALE GENOMIC DNA]</scope>
    <source>
        <strain evidence="8">DSM 29303</strain>
    </source>
</reference>
<dbReference type="InterPro" id="IPR002938">
    <property type="entry name" value="FAD-bd"/>
</dbReference>
<dbReference type="EMBL" id="FNNA01000002">
    <property type="protein sequence ID" value="SDW89989.1"/>
    <property type="molecule type" value="Genomic_DNA"/>
</dbReference>
<evidence type="ECO:0000313" key="8">
    <source>
        <dbReference type="Proteomes" id="UP000182944"/>
    </source>
</evidence>
<keyword evidence="4" id="KW-0560">Oxidoreductase</keyword>
<evidence type="ECO:0000256" key="4">
    <source>
        <dbReference type="ARBA" id="ARBA00023002"/>
    </source>
</evidence>
<dbReference type="GO" id="GO:0071949">
    <property type="term" value="F:FAD binding"/>
    <property type="evidence" value="ECO:0007669"/>
    <property type="project" value="InterPro"/>
</dbReference>
<dbReference type="PANTHER" id="PTHR13789:SF318">
    <property type="entry name" value="GERANYLGERANYL DIPHOSPHATE REDUCTASE"/>
    <property type="match status" value="1"/>
</dbReference>
<dbReference type="SUPFAM" id="SSF51905">
    <property type="entry name" value="FAD/NAD(P)-binding domain"/>
    <property type="match status" value="1"/>
</dbReference>
<evidence type="ECO:0000256" key="1">
    <source>
        <dbReference type="ARBA" id="ARBA00001974"/>
    </source>
</evidence>
<keyword evidence="8" id="KW-1185">Reference proteome</keyword>
<dbReference type="SUPFAM" id="SSF54373">
    <property type="entry name" value="FAD-linked reductases, C-terminal domain"/>
    <property type="match status" value="1"/>
</dbReference>
<evidence type="ECO:0000256" key="2">
    <source>
        <dbReference type="ARBA" id="ARBA00022630"/>
    </source>
</evidence>
<keyword evidence="3" id="KW-0274">FAD</keyword>
<gene>
    <name evidence="7" type="ORF">SAMN05444276_102443</name>
</gene>
<dbReference type="PANTHER" id="PTHR13789">
    <property type="entry name" value="MONOOXYGENASE"/>
    <property type="match status" value="1"/>
</dbReference>
<protein>
    <submittedName>
        <fullName evidence="7">Salicylate hydroxylase</fullName>
    </submittedName>
</protein>
<evidence type="ECO:0000259" key="6">
    <source>
        <dbReference type="Pfam" id="PF01494"/>
    </source>
</evidence>
<comment type="cofactor">
    <cofactor evidence="1">
        <name>FAD</name>
        <dbReference type="ChEBI" id="CHEBI:57692"/>
    </cofactor>
</comment>